<feature type="domain" description="MYND-type" evidence="5">
    <location>
        <begin position="14"/>
        <end position="55"/>
    </location>
</feature>
<evidence type="ECO:0000256" key="1">
    <source>
        <dbReference type="ARBA" id="ARBA00022723"/>
    </source>
</evidence>
<dbReference type="EMBL" id="BPQB01000012">
    <property type="protein sequence ID" value="GJE89436.1"/>
    <property type="molecule type" value="Genomic_DNA"/>
</dbReference>
<dbReference type="OrthoDB" id="341421at2759"/>
<name>A0A9P3G6Y9_9APHY</name>
<evidence type="ECO:0000313" key="6">
    <source>
        <dbReference type="EMBL" id="GJE89436.1"/>
    </source>
</evidence>
<dbReference type="PROSITE" id="PS01360">
    <property type="entry name" value="ZF_MYND_1"/>
    <property type="match status" value="1"/>
</dbReference>
<keyword evidence="3" id="KW-0862">Zinc</keyword>
<gene>
    <name evidence="6" type="ORF">PsYK624_055370</name>
</gene>
<dbReference type="Proteomes" id="UP000703269">
    <property type="component" value="Unassembled WGS sequence"/>
</dbReference>
<dbReference type="PROSITE" id="PS50865">
    <property type="entry name" value="ZF_MYND_2"/>
    <property type="match status" value="1"/>
</dbReference>
<reference evidence="6 7" key="1">
    <citation type="submission" date="2021-08" db="EMBL/GenBank/DDBJ databases">
        <title>Draft Genome Sequence of Phanerochaete sordida strain YK-624.</title>
        <authorList>
            <person name="Mori T."/>
            <person name="Dohra H."/>
            <person name="Suzuki T."/>
            <person name="Kawagishi H."/>
            <person name="Hirai H."/>
        </authorList>
    </citation>
    <scope>NUCLEOTIDE SEQUENCE [LARGE SCALE GENOMIC DNA]</scope>
    <source>
        <strain evidence="6 7">YK-624</strain>
    </source>
</reference>
<evidence type="ECO:0000313" key="7">
    <source>
        <dbReference type="Proteomes" id="UP000703269"/>
    </source>
</evidence>
<keyword evidence="1" id="KW-0479">Metal-binding</keyword>
<keyword evidence="7" id="KW-1185">Reference proteome</keyword>
<sequence length="215" mass="24108">MSQPTSWRKELTQCQYCWKRKAPGVTFHRCSGCKVDIYCGTECQRAAWPSHKAKCKLNSRPSAMLPHDVAQLVEYKQKTLRAFTSKHRPALCEAGTRALDLGRSPRNAEHHFLRIRVRQRPGAQLAHLLYTVEDAEVVAYADLPAAQATEMQGVLREANRTRGEGMDGTFFVMLLDVVTNVCNIAPVSFGKSATYSVPMPYKEFLVEHLDGGIVL</sequence>
<dbReference type="Pfam" id="PF01753">
    <property type="entry name" value="zf-MYND"/>
    <property type="match status" value="1"/>
</dbReference>
<comment type="caution">
    <text evidence="6">The sequence shown here is derived from an EMBL/GenBank/DDBJ whole genome shotgun (WGS) entry which is preliminary data.</text>
</comment>
<protein>
    <submittedName>
        <fullName evidence="6">Zinc finger MYND domain-containing protein</fullName>
    </submittedName>
</protein>
<evidence type="ECO:0000256" key="2">
    <source>
        <dbReference type="ARBA" id="ARBA00022771"/>
    </source>
</evidence>
<dbReference type="InterPro" id="IPR002893">
    <property type="entry name" value="Znf_MYND"/>
</dbReference>
<evidence type="ECO:0000259" key="5">
    <source>
        <dbReference type="PROSITE" id="PS50865"/>
    </source>
</evidence>
<keyword evidence="2 4" id="KW-0863">Zinc-finger</keyword>
<dbReference type="Gene3D" id="6.10.140.2220">
    <property type="match status" value="1"/>
</dbReference>
<dbReference type="GO" id="GO:0008270">
    <property type="term" value="F:zinc ion binding"/>
    <property type="evidence" value="ECO:0007669"/>
    <property type="project" value="UniProtKB-KW"/>
</dbReference>
<evidence type="ECO:0000256" key="3">
    <source>
        <dbReference type="ARBA" id="ARBA00022833"/>
    </source>
</evidence>
<organism evidence="6 7">
    <name type="scientific">Phanerochaete sordida</name>
    <dbReference type="NCBI Taxonomy" id="48140"/>
    <lineage>
        <taxon>Eukaryota</taxon>
        <taxon>Fungi</taxon>
        <taxon>Dikarya</taxon>
        <taxon>Basidiomycota</taxon>
        <taxon>Agaricomycotina</taxon>
        <taxon>Agaricomycetes</taxon>
        <taxon>Polyporales</taxon>
        <taxon>Phanerochaetaceae</taxon>
        <taxon>Phanerochaete</taxon>
    </lineage>
</organism>
<evidence type="ECO:0000256" key="4">
    <source>
        <dbReference type="PROSITE-ProRule" id="PRU00134"/>
    </source>
</evidence>
<dbReference type="AlphaFoldDB" id="A0A9P3G6Y9"/>
<accession>A0A9P3G6Y9</accession>
<proteinExistence type="predicted"/>
<dbReference type="SUPFAM" id="SSF144232">
    <property type="entry name" value="HIT/MYND zinc finger-like"/>
    <property type="match status" value="1"/>
</dbReference>